<gene>
    <name evidence="2" type="ORF">ACFOUO_00190</name>
</gene>
<dbReference type="CDD" id="cd00093">
    <property type="entry name" value="HTH_XRE"/>
    <property type="match status" value="1"/>
</dbReference>
<name>A0ABV8JA89_9BACL</name>
<sequence>MLRIHILMAEKRMTQKELADKTGIRANTISSYFNDSWKTVKREHLKAFSKVFDCSIRDLWEA</sequence>
<dbReference type="PROSITE" id="PS50943">
    <property type="entry name" value="HTH_CROC1"/>
    <property type="match status" value="1"/>
</dbReference>
<keyword evidence="3" id="KW-1185">Reference proteome</keyword>
<dbReference type="RefSeq" id="WP_380700973.1">
    <property type="nucleotide sequence ID" value="NZ_JBHSAP010000002.1"/>
</dbReference>
<dbReference type="EMBL" id="JBHSAP010000002">
    <property type="protein sequence ID" value="MFC4075243.1"/>
    <property type="molecule type" value="Genomic_DNA"/>
</dbReference>
<dbReference type="InterPro" id="IPR001387">
    <property type="entry name" value="Cro/C1-type_HTH"/>
</dbReference>
<proteinExistence type="predicted"/>
<dbReference type="SMART" id="SM00530">
    <property type="entry name" value="HTH_XRE"/>
    <property type="match status" value="1"/>
</dbReference>
<accession>A0ABV8JA89</accession>
<feature type="domain" description="HTH cro/C1-type" evidence="1">
    <location>
        <begin position="4"/>
        <end position="59"/>
    </location>
</feature>
<protein>
    <submittedName>
        <fullName evidence="2">Helix-turn-helix domain-containing protein</fullName>
    </submittedName>
</protein>
<dbReference type="Proteomes" id="UP001595843">
    <property type="component" value="Unassembled WGS sequence"/>
</dbReference>
<organism evidence="2 3">
    <name type="scientific">Salinithrix halophila</name>
    <dbReference type="NCBI Taxonomy" id="1485204"/>
    <lineage>
        <taxon>Bacteria</taxon>
        <taxon>Bacillati</taxon>
        <taxon>Bacillota</taxon>
        <taxon>Bacilli</taxon>
        <taxon>Bacillales</taxon>
        <taxon>Thermoactinomycetaceae</taxon>
        <taxon>Salinithrix</taxon>
    </lineage>
</organism>
<dbReference type="Pfam" id="PF13443">
    <property type="entry name" value="HTH_26"/>
    <property type="match status" value="1"/>
</dbReference>
<comment type="caution">
    <text evidence="2">The sequence shown here is derived from an EMBL/GenBank/DDBJ whole genome shotgun (WGS) entry which is preliminary data.</text>
</comment>
<dbReference type="InterPro" id="IPR010982">
    <property type="entry name" value="Lambda_DNA-bd_dom_sf"/>
</dbReference>
<reference evidence="3" key="1">
    <citation type="journal article" date="2019" name="Int. J. Syst. Evol. Microbiol.">
        <title>The Global Catalogue of Microorganisms (GCM) 10K type strain sequencing project: providing services to taxonomists for standard genome sequencing and annotation.</title>
        <authorList>
            <consortium name="The Broad Institute Genomics Platform"/>
            <consortium name="The Broad Institute Genome Sequencing Center for Infectious Disease"/>
            <person name="Wu L."/>
            <person name="Ma J."/>
        </authorList>
    </citation>
    <scope>NUCLEOTIDE SEQUENCE [LARGE SCALE GENOMIC DNA]</scope>
    <source>
        <strain evidence="3">IBRC-M 10813</strain>
    </source>
</reference>
<dbReference type="SUPFAM" id="SSF47413">
    <property type="entry name" value="lambda repressor-like DNA-binding domains"/>
    <property type="match status" value="1"/>
</dbReference>
<evidence type="ECO:0000313" key="2">
    <source>
        <dbReference type="EMBL" id="MFC4075243.1"/>
    </source>
</evidence>
<evidence type="ECO:0000259" key="1">
    <source>
        <dbReference type="PROSITE" id="PS50943"/>
    </source>
</evidence>
<dbReference type="Gene3D" id="1.10.260.40">
    <property type="entry name" value="lambda repressor-like DNA-binding domains"/>
    <property type="match status" value="1"/>
</dbReference>
<evidence type="ECO:0000313" key="3">
    <source>
        <dbReference type="Proteomes" id="UP001595843"/>
    </source>
</evidence>